<dbReference type="AlphaFoldDB" id="A0A812P4W0"/>
<dbReference type="Gene3D" id="1.25.40.20">
    <property type="entry name" value="Ankyrin repeat-containing domain"/>
    <property type="match status" value="1"/>
</dbReference>
<dbReference type="PANTHER" id="PTHR24189:SF50">
    <property type="entry name" value="ANKYRIN REPEAT AND SOCS BOX PROTEIN 2"/>
    <property type="match status" value="1"/>
</dbReference>
<evidence type="ECO:0000256" key="3">
    <source>
        <dbReference type="PROSITE-ProRule" id="PRU00023"/>
    </source>
</evidence>
<feature type="compositionally biased region" description="Basic and acidic residues" evidence="4">
    <location>
        <begin position="236"/>
        <end position="251"/>
    </location>
</feature>
<dbReference type="SMART" id="SM00248">
    <property type="entry name" value="ANK"/>
    <property type="match status" value="2"/>
</dbReference>
<keyword evidence="6" id="KW-1185">Reference proteome</keyword>
<accession>A0A812P4W0</accession>
<evidence type="ECO:0000313" key="5">
    <source>
        <dbReference type="EMBL" id="CAE7340133.1"/>
    </source>
</evidence>
<evidence type="ECO:0000256" key="1">
    <source>
        <dbReference type="ARBA" id="ARBA00022737"/>
    </source>
</evidence>
<reference evidence="5" key="1">
    <citation type="submission" date="2021-02" db="EMBL/GenBank/DDBJ databases">
        <authorList>
            <person name="Dougan E. K."/>
            <person name="Rhodes N."/>
            <person name="Thang M."/>
            <person name="Chan C."/>
        </authorList>
    </citation>
    <scope>NUCLEOTIDE SEQUENCE</scope>
</reference>
<dbReference type="InterPro" id="IPR036770">
    <property type="entry name" value="Ankyrin_rpt-contain_sf"/>
</dbReference>
<evidence type="ECO:0000313" key="6">
    <source>
        <dbReference type="Proteomes" id="UP000604046"/>
    </source>
</evidence>
<gene>
    <name evidence="5" type="primary">ANK1</name>
    <name evidence="5" type="ORF">SNAT2548_LOCUS17797</name>
</gene>
<dbReference type="InterPro" id="IPR050745">
    <property type="entry name" value="Multifunctional_regulatory"/>
</dbReference>
<protein>
    <submittedName>
        <fullName evidence="5">ANK1 protein</fullName>
    </submittedName>
</protein>
<sequence>MLRVWSASGEEVASIPVGELTDVRTLKQSLQDRCGVTRFRQRLLDEHGGSLDDELQLRSAAELQLVLLSFCSASDDEKMELAGAAYRGDVQLVEEVLQRPQHPDGRWHDQAQSGDHKRRRISYATRLHSHTPLHWACTKGHAEVAALLLEAGADIGKASCSFAPLLCKEYRSGNLGAARSLLKAGATISGGEASQLLAMAAEDGHRDIARLLLKMSGGSAGEALAHAAGNCHVGDVDKSGTARTPPEKPLMEADANTDTA</sequence>
<evidence type="ECO:0000256" key="4">
    <source>
        <dbReference type="SAM" id="MobiDB-lite"/>
    </source>
</evidence>
<dbReference type="PANTHER" id="PTHR24189">
    <property type="entry name" value="MYOTROPHIN"/>
    <property type="match status" value="1"/>
</dbReference>
<evidence type="ECO:0000256" key="2">
    <source>
        <dbReference type="ARBA" id="ARBA00023043"/>
    </source>
</evidence>
<dbReference type="InterPro" id="IPR002110">
    <property type="entry name" value="Ankyrin_rpt"/>
</dbReference>
<organism evidence="5 6">
    <name type="scientific">Symbiodinium natans</name>
    <dbReference type="NCBI Taxonomy" id="878477"/>
    <lineage>
        <taxon>Eukaryota</taxon>
        <taxon>Sar</taxon>
        <taxon>Alveolata</taxon>
        <taxon>Dinophyceae</taxon>
        <taxon>Suessiales</taxon>
        <taxon>Symbiodiniaceae</taxon>
        <taxon>Symbiodinium</taxon>
    </lineage>
</organism>
<dbReference type="Pfam" id="PF00023">
    <property type="entry name" value="Ank"/>
    <property type="match status" value="1"/>
</dbReference>
<comment type="caution">
    <text evidence="5">The sequence shown here is derived from an EMBL/GenBank/DDBJ whole genome shotgun (WGS) entry which is preliminary data.</text>
</comment>
<dbReference type="Proteomes" id="UP000604046">
    <property type="component" value="Unassembled WGS sequence"/>
</dbReference>
<keyword evidence="2 3" id="KW-0040">ANK repeat</keyword>
<name>A0A812P4W0_9DINO</name>
<feature type="repeat" description="ANK" evidence="3">
    <location>
        <begin position="128"/>
        <end position="160"/>
    </location>
</feature>
<dbReference type="PROSITE" id="PS50088">
    <property type="entry name" value="ANK_REPEAT"/>
    <property type="match status" value="1"/>
</dbReference>
<dbReference type="SUPFAM" id="SSF48403">
    <property type="entry name" value="Ankyrin repeat"/>
    <property type="match status" value="1"/>
</dbReference>
<proteinExistence type="predicted"/>
<keyword evidence="1" id="KW-0677">Repeat</keyword>
<dbReference type="EMBL" id="CAJNDS010002124">
    <property type="protein sequence ID" value="CAE7340133.1"/>
    <property type="molecule type" value="Genomic_DNA"/>
</dbReference>
<dbReference type="PROSITE" id="PS50297">
    <property type="entry name" value="ANK_REP_REGION"/>
    <property type="match status" value="1"/>
</dbReference>
<feature type="region of interest" description="Disordered" evidence="4">
    <location>
        <begin position="236"/>
        <end position="260"/>
    </location>
</feature>